<dbReference type="Proteomes" id="UP000681722">
    <property type="component" value="Unassembled WGS sequence"/>
</dbReference>
<dbReference type="InterPro" id="IPR028934">
    <property type="entry name" value="Vps26-related"/>
</dbReference>
<organism evidence="3 6">
    <name type="scientific">Didymodactylos carnosus</name>
    <dbReference type="NCBI Taxonomy" id="1234261"/>
    <lineage>
        <taxon>Eukaryota</taxon>
        <taxon>Metazoa</taxon>
        <taxon>Spiralia</taxon>
        <taxon>Gnathifera</taxon>
        <taxon>Rotifera</taxon>
        <taxon>Eurotatoria</taxon>
        <taxon>Bdelloidea</taxon>
        <taxon>Philodinida</taxon>
        <taxon>Philodinidae</taxon>
        <taxon>Didymodactylos</taxon>
    </lineage>
</organism>
<evidence type="ECO:0000256" key="1">
    <source>
        <dbReference type="ARBA" id="ARBA00009100"/>
    </source>
</evidence>
<dbReference type="InterPro" id="IPR014752">
    <property type="entry name" value="Arrestin-like_C"/>
</dbReference>
<dbReference type="GO" id="GO:0006886">
    <property type="term" value="P:intracellular protein transport"/>
    <property type="evidence" value="ECO:0007669"/>
    <property type="project" value="InterPro"/>
</dbReference>
<dbReference type="PANTHER" id="PTHR12233">
    <property type="entry name" value="VACUOLAR PROTEIN SORTING 26 RELATED"/>
    <property type="match status" value="1"/>
</dbReference>
<dbReference type="Pfam" id="PF03643">
    <property type="entry name" value="Vps26"/>
    <property type="match status" value="1"/>
</dbReference>
<sequence>MDGSVQLHLSGKNVGVFEALYNSTKPVSLTNYAVELCKPGQITTTKTEIPFELPLKSKSNKPLYETYHGVFVNIQYFIRVDVKRTFLSKDMMKQIEFNVEYKCIG</sequence>
<dbReference type="Gene3D" id="2.60.40.640">
    <property type="match status" value="1"/>
</dbReference>
<dbReference type="Proteomes" id="UP000682733">
    <property type="component" value="Unassembled WGS sequence"/>
</dbReference>
<dbReference type="EMBL" id="CAJOBA010000913">
    <property type="protein sequence ID" value="CAF3564660.1"/>
    <property type="molecule type" value="Genomic_DNA"/>
</dbReference>
<reference evidence="3" key="1">
    <citation type="submission" date="2021-02" db="EMBL/GenBank/DDBJ databases">
        <authorList>
            <person name="Nowell W R."/>
        </authorList>
    </citation>
    <scope>NUCLEOTIDE SEQUENCE</scope>
</reference>
<protein>
    <submittedName>
        <fullName evidence="3">Uncharacterized protein</fullName>
    </submittedName>
</protein>
<evidence type="ECO:0000313" key="4">
    <source>
        <dbReference type="EMBL" id="CAF3564660.1"/>
    </source>
</evidence>
<name>A0A813UXH6_9BILA</name>
<comment type="caution">
    <text evidence="3">The sequence shown here is derived from an EMBL/GenBank/DDBJ whole genome shotgun (WGS) entry which is preliminary data.</text>
</comment>
<evidence type="ECO:0000313" key="5">
    <source>
        <dbReference type="EMBL" id="CAF3616702.1"/>
    </source>
</evidence>
<keyword evidence="6" id="KW-1185">Reference proteome</keyword>
<comment type="similarity">
    <text evidence="1">Belongs to the VPS26 family.</text>
</comment>
<dbReference type="AlphaFoldDB" id="A0A813UXH6"/>
<evidence type="ECO:0000313" key="3">
    <source>
        <dbReference type="EMBL" id="CAF0829665.1"/>
    </source>
</evidence>
<dbReference type="Proteomes" id="UP000663829">
    <property type="component" value="Unassembled WGS sequence"/>
</dbReference>
<dbReference type="EMBL" id="CAJNOK010000913">
    <property type="protein sequence ID" value="CAF0782853.1"/>
    <property type="molecule type" value="Genomic_DNA"/>
</dbReference>
<accession>A0A813UXH6</accession>
<evidence type="ECO:0000313" key="6">
    <source>
        <dbReference type="Proteomes" id="UP000663829"/>
    </source>
</evidence>
<dbReference type="EMBL" id="CAJOBC010000702">
    <property type="protein sequence ID" value="CAF3616702.1"/>
    <property type="molecule type" value="Genomic_DNA"/>
</dbReference>
<dbReference type="EMBL" id="CAJNOQ010000702">
    <property type="protein sequence ID" value="CAF0829665.1"/>
    <property type="molecule type" value="Genomic_DNA"/>
</dbReference>
<gene>
    <name evidence="3" type="ORF">GPM918_LOCUS4987</name>
    <name evidence="2" type="ORF">OVA965_LOCUS3706</name>
    <name evidence="5" type="ORF">SRO942_LOCUS4988</name>
    <name evidence="4" type="ORF">TMI583_LOCUS3704</name>
</gene>
<dbReference type="OrthoDB" id="10263384at2759"/>
<proteinExistence type="inferred from homology"/>
<dbReference type="Proteomes" id="UP000677228">
    <property type="component" value="Unassembled WGS sequence"/>
</dbReference>
<evidence type="ECO:0000313" key="2">
    <source>
        <dbReference type="EMBL" id="CAF0782853.1"/>
    </source>
</evidence>